<proteinExistence type="predicted"/>
<dbReference type="InterPro" id="IPR036291">
    <property type="entry name" value="NAD(P)-bd_dom_sf"/>
</dbReference>
<evidence type="ECO:0000313" key="1">
    <source>
        <dbReference type="EMBL" id="NWK06360.1"/>
    </source>
</evidence>
<evidence type="ECO:0008006" key="3">
    <source>
        <dbReference type="Google" id="ProtNLM"/>
    </source>
</evidence>
<comment type="caution">
    <text evidence="1">The sequence shown here is derived from an EMBL/GenBank/DDBJ whole genome shotgun (WGS) entry which is preliminary data.</text>
</comment>
<gene>
    <name evidence="1" type="ORF">HX827_03345</name>
</gene>
<dbReference type="AlphaFoldDB" id="A0A7K4NVL3"/>
<dbReference type="SUPFAM" id="SSF51735">
    <property type="entry name" value="NAD(P)-binding Rossmann-fold domains"/>
    <property type="match status" value="1"/>
</dbReference>
<organism evidence="1 2">
    <name type="scientific">Marine Group I thaumarchaeote</name>
    <dbReference type="NCBI Taxonomy" id="2511932"/>
    <lineage>
        <taxon>Archaea</taxon>
        <taxon>Nitrososphaerota</taxon>
        <taxon>Marine Group I</taxon>
    </lineage>
</organism>
<sequence>MKKDIVVGLGEIGSPILKLFSKKQTVVGYDLDKRLVNETKLKKLQDMQTSFLHIAIPVTSKFDSNLLQLYKKFKPECIVIHSTIGPGTTERIQKKMDIPLIYSATRGVHKRMLKDLKRYTKFFAISKNAPKRQWAIKTYSRKMKHFGVKTKQMSKPETLELAKILCDTSYLGWLINYSQITNVIAKTYDVNYNEMWLFSDEIHKLLGNRPKMYPGYIGGHCVIPNLELINNQTLNLIKKMNNTYTKKVKNAKYINKKYSRRT</sequence>
<reference evidence="1 2" key="1">
    <citation type="journal article" date="2019" name="Environ. Microbiol.">
        <title>Genomics insights into ecotype formation of ammonia-oxidizing archaea in the deep ocean.</title>
        <authorList>
            <person name="Wang Y."/>
            <person name="Huang J.M."/>
            <person name="Cui G.J."/>
            <person name="Nunoura T."/>
            <person name="Takaki Y."/>
            <person name="Li W.L."/>
            <person name="Li J."/>
            <person name="Gao Z.M."/>
            <person name="Takai K."/>
            <person name="Zhang A.Q."/>
            <person name="Stepanauskas R."/>
        </authorList>
    </citation>
    <scope>NUCLEOTIDE SEQUENCE [LARGE SCALE GENOMIC DNA]</scope>
    <source>
        <strain evidence="1 2">G13</strain>
    </source>
</reference>
<dbReference type="EMBL" id="JACASW010000005">
    <property type="protein sequence ID" value="NWK06360.1"/>
    <property type="molecule type" value="Genomic_DNA"/>
</dbReference>
<evidence type="ECO:0000313" key="2">
    <source>
        <dbReference type="Proteomes" id="UP000534207"/>
    </source>
</evidence>
<protein>
    <recommendedName>
        <fullName evidence="3">GDP-mannose dehydrogenase</fullName>
    </recommendedName>
</protein>
<accession>A0A7K4NVL3</accession>
<dbReference type="Proteomes" id="UP000534207">
    <property type="component" value="Unassembled WGS sequence"/>
</dbReference>
<dbReference type="Gene3D" id="3.40.50.720">
    <property type="entry name" value="NAD(P)-binding Rossmann-like Domain"/>
    <property type="match status" value="1"/>
</dbReference>
<name>A0A7K4NVL3_9ARCH</name>